<feature type="compositionally biased region" description="Low complexity" evidence="1">
    <location>
        <begin position="297"/>
        <end position="316"/>
    </location>
</feature>
<dbReference type="EMBL" id="KZ805357">
    <property type="protein sequence ID" value="PVI01422.1"/>
    <property type="molecule type" value="Genomic_DNA"/>
</dbReference>
<evidence type="ECO:0000313" key="2">
    <source>
        <dbReference type="EMBL" id="PVI01422.1"/>
    </source>
</evidence>
<feature type="compositionally biased region" description="Basic residues" evidence="1">
    <location>
        <begin position="161"/>
        <end position="171"/>
    </location>
</feature>
<feature type="compositionally biased region" description="Polar residues" evidence="1">
    <location>
        <begin position="175"/>
        <end position="186"/>
    </location>
</feature>
<feature type="compositionally biased region" description="Polar residues" evidence="1">
    <location>
        <begin position="1"/>
        <end position="19"/>
    </location>
</feature>
<feature type="compositionally biased region" description="Low complexity" evidence="1">
    <location>
        <begin position="109"/>
        <end position="134"/>
    </location>
</feature>
<evidence type="ECO:0000313" key="3">
    <source>
        <dbReference type="Proteomes" id="UP000244855"/>
    </source>
</evidence>
<dbReference type="Proteomes" id="UP000244855">
    <property type="component" value="Unassembled WGS sequence"/>
</dbReference>
<accession>A0A2V1DU10</accession>
<protein>
    <submittedName>
        <fullName evidence="2">Uncharacterized protein</fullName>
    </submittedName>
</protein>
<feature type="compositionally biased region" description="Polar residues" evidence="1">
    <location>
        <begin position="396"/>
        <end position="405"/>
    </location>
</feature>
<feature type="region of interest" description="Disordered" evidence="1">
    <location>
        <begin position="1"/>
        <end position="253"/>
    </location>
</feature>
<reference evidence="2 3" key="1">
    <citation type="journal article" date="2018" name="Sci. Rep.">
        <title>Comparative genomics provides insights into the lifestyle and reveals functional heterogeneity of dark septate endophytic fungi.</title>
        <authorList>
            <person name="Knapp D.G."/>
            <person name="Nemeth J.B."/>
            <person name="Barry K."/>
            <person name="Hainaut M."/>
            <person name="Henrissat B."/>
            <person name="Johnson J."/>
            <person name="Kuo A."/>
            <person name="Lim J.H.P."/>
            <person name="Lipzen A."/>
            <person name="Nolan M."/>
            <person name="Ohm R.A."/>
            <person name="Tamas L."/>
            <person name="Grigoriev I.V."/>
            <person name="Spatafora J.W."/>
            <person name="Nagy L.G."/>
            <person name="Kovacs G.M."/>
        </authorList>
    </citation>
    <scope>NUCLEOTIDE SEQUENCE [LARGE SCALE GENOMIC DNA]</scope>
    <source>
        <strain evidence="2 3">DSE2036</strain>
    </source>
</reference>
<keyword evidence="3" id="KW-1185">Reference proteome</keyword>
<name>A0A2V1DU10_9PLEO</name>
<dbReference type="OrthoDB" id="3946385at2759"/>
<feature type="compositionally biased region" description="Polar residues" evidence="1">
    <location>
        <begin position="65"/>
        <end position="80"/>
    </location>
</feature>
<feature type="region of interest" description="Disordered" evidence="1">
    <location>
        <begin position="292"/>
        <end position="341"/>
    </location>
</feature>
<feature type="region of interest" description="Disordered" evidence="1">
    <location>
        <begin position="366"/>
        <end position="411"/>
    </location>
</feature>
<feature type="compositionally biased region" description="Basic and acidic residues" evidence="1">
    <location>
        <begin position="135"/>
        <end position="150"/>
    </location>
</feature>
<feature type="compositionally biased region" description="Basic and acidic residues" evidence="1">
    <location>
        <begin position="200"/>
        <end position="216"/>
    </location>
</feature>
<evidence type="ECO:0000256" key="1">
    <source>
        <dbReference type="SAM" id="MobiDB-lite"/>
    </source>
</evidence>
<dbReference type="AlphaFoldDB" id="A0A2V1DU10"/>
<organism evidence="2 3">
    <name type="scientific">Periconia macrospinosa</name>
    <dbReference type="NCBI Taxonomy" id="97972"/>
    <lineage>
        <taxon>Eukaryota</taxon>
        <taxon>Fungi</taxon>
        <taxon>Dikarya</taxon>
        <taxon>Ascomycota</taxon>
        <taxon>Pezizomycotina</taxon>
        <taxon>Dothideomycetes</taxon>
        <taxon>Pleosporomycetidae</taxon>
        <taxon>Pleosporales</taxon>
        <taxon>Massarineae</taxon>
        <taxon>Periconiaceae</taxon>
        <taxon>Periconia</taxon>
    </lineage>
</organism>
<gene>
    <name evidence="2" type="ORF">DM02DRAFT_344363</name>
</gene>
<sequence length="411" mass="43666">MPSGSQSPGPKPATSQPKQARSKKAATPSQKIVIGRSGSAGGIVLENEQTRKKETSPKSAIDSKSVVNPATDNKMNTTAVKNDEKGNEAASASRPKRKPRKLNREPAPDKSTAPTPTTATTVNSTSSPAAAAELEALKSRVRGLEAKVEELYTSTGTRPGRSPRRRGKGRKGSSATQVPTLASTAAPTPVENEEELADEELTRLEDELEDARRDLMLHQPHTRPRTKRSTSEDTEYVEEIPREGGRTVTTGDRQVTLSGSYRIPLPATLSMDDVKSIQNGVSAAQNVAKSFLDQRRASQASRSSTQPAASKPAPKATSRKTSAPTAEVSRDSRDNNGKSWGEWFGGYSVAISKAMKNIEAEAAIESQRAAGASAPRPGKTSSAKKAASNIRPGMKAQQSNLSSEQVLGLMS</sequence>
<proteinExistence type="predicted"/>